<evidence type="ECO:0000259" key="1">
    <source>
        <dbReference type="Pfam" id="PF03771"/>
    </source>
</evidence>
<name>A0A100Y0N4_9ACTN</name>
<accession>A0A100Y0N4</accession>
<dbReference type="STRING" id="936756.ATE80_28850"/>
<dbReference type="EMBL" id="LNSV01000135">
    <property type="protein sequence ID" value="KUH35499.1"/>
    <property type="molecule type" value="Genomic_DNA"/>
</dbReference>
<dbReference type="Pfam" id="PF03771">
    <property type="entry name" value="SPDY"/>
    <property type="match status" value="2"/>
</dbReference>
<dbReference type="Proteomes" id="UP000054011">
    <property type="component" value="Unassembled WGS sequence"/>
</dbReference>
<dbReference type="OrthoDB" id="4254756at2"/>
<comment type="caution">
    <text evidence="2">The sequence shown here is derived from an EMBL/GenBank/DDBJ whole genome shotgun (WGS) entry which is preliminary data.</text>
</comment>
<evidence type="ECO:0000313" key="2">
    <source>
        <dbReference type="EMBL" id="KUH35499.1"/>
    </source>
</evidence>
<feature type="domain" description="DUF317" evidence="1">
    <location>
        <begin position="76"/>
        <end position="141"/>
    </location>
</feature>
<keyword evidence="3" id="KW-1185">Reference proteome</keyword>
<evidence type="ECO:0000313" key="3">
    <source>
        <dbReference type="Proteomes" id="UP000054011"/>
    </source>
</evidence>
<dbReference type="InterPro" id="IPR005523">
    <property type="entry name" value="DUF317_SPDY"/>
</dbReference>
<dbReference type="AlphaFoldDB" id="A0A100Y0N4"/>
<protein>
    <recommendedName>
        <fullName evidence="1">DUF317 domain-containing protein</fullName>
    </recommendedName>
</protein>
<gene>
    <name evidence="2" type="ORF">ATE80_28850</name>
</gene>
<reference evidence="2 3" key="1">
    <citation type="submission" date="2015-11" db="EMBL/GenBank/DDBJ databases">
        <title>Genome-wide analysis reveals the secondary metabolome in Streptomyces kanasensis ZX01.</title>
        <authorList>
            <person name="Zhang G."/>
            <person name="Han L."/>
            <person name="Feng J."/>
            <person name="Zhang X."/>
        </authorList>
    </citation>
    <scope>NUCLEOTIDE SEQUENCE [LARGE SCALE GENOMIC DNA]</scope>
    <source>
        <strain evidence="2 3">ZX01</strain>
    </source>
</reference>
<sequence>MIPPGPAESSDFPALPAWWVTPRHLAGDDGALADHVASHLTGAGWIGLTLVRGRREPDEPEEARQVVRSTVLYVAPDGLRWAQWVLADEPILLGDVPVAWTASARASEAGLAEWTAYFSTGVPPEAVADFLLALECRPDPAYGFAGPNMVFDALAEHGWVRDIDNRAVVSDPRLTAGMALNVLPVDGIQDGDPLALDPVVDPTGWQAWCEPRIGGGFLWAAVFSASTPHDLVAAFAGSLASADPVLRHTLPQGSEGQLLVRPTV</sequence>
<feature type="domain" description="DUF317" evidence="1">
    <location>
        <begin position="198"/>
        <end position="245"/>
    </location>
</feature>
<proteinExistence type="predicted"/>
<organism evidence="2 3">
    <name type="scientific">Streptomyces kanasensis</name>
    <dbReference type="NCBI Taxonomy" id="936756"/>
    <lineage>
        <taxon>Bacteria</taxon>
        <taxon>Bacillati</taxon>
        <taxon>Actinomycetota</taxon>
        <taxon>Actinomycetes</taxon>
        <taxon>Kitasatosporales</taxon>
        <taxon>Streptomycetaceae</taxon>
        <taxon>Streptomyces</taxon>
    </lineage>
</organism>